<dbReference type="EMBL" id="CAJFCW020000006">
    <property type="protein sequence ID" value="CAG9127875.1"/>
    <property type="molecule type" value="Genomic_DNA"/>
</dbReference>
<keyword evidence="3" id="KW-1185">Reference proteome</keyword>
<evidence type="ECO:0000313" key="2">
    <source>
        <dbReference type="EMBL" id="CAD5230676.1"/>
    </source>
</evidence>
<dbReference type="Proteomes" id="UP000783686">
    <property type="component" value="Unassembled WGS sequence"/>
</dbReference>
<feature type="compositionally biased region" description="Basic and acidic residues" evidence="1">
    <location>
        <begin position="15"/>
        <end position="78"/>
    </location>
</feature>
<protein>
    <submittedName>
        <fullName evidence="2">Uncharacterized protein</fullName>
    </submittedName>
</protein>
<organism evidence="2 3">
    <name type="scientific">Bursaphelenchus okinawaensis</name>
    <dbReference type="NCBI Taxonomy" id="465554"/>
    <lineage>
        <taxon>Eukaryota</taxon>
        <taxon>Metazoa</taxon>
        <taxon>Ecdysozoa</taxon>
        <taxon>Nematoda</taxon>
        <taxon>Chromadorea</taxon>
        <taxon>Rhabditida</taxon>
        <taxon>Tylenchina</taxon>
        <taxon>Tylenchomorpha</taxon>
        <taxon>Aphelenchoidea</taxon>
        <taxon>Aphelenchoididae</taxon>
        <taxon>Bursaphelenchus</taxon>
    </lineage>
</organism>
<sequence length="126" mass="14121">MSRPFKSFKKVVFGKKGDVEAEKDDQQAARTEGGPRTRVQSDQKKNDSTEAAKTDDSGRISFKDLEEPKTRKTKEKNSKSTHKSHNKTSSTHVNIKSGNKKTIEKRTIKNNGNYFEGGISVGYGKR</sequence>
<evidence type="ECO:0000256" key="1">
    <source>
        <dbReference type="SAM" id="MobiDB-lite"/>
    </source>
</evidence>
<proteinExistence type="predicted"/>
<accession>A0A811LVB6</accession>
<dbReference type="Proteomes" id="UP000614601">
    <property type="component" value="Unassembled WGS sequence"/>
</dbReference>
<gene>
    <name evidence="2" type="ORF">BOKJ2_LOCUS14256</name>
</gene>
<feature type="compositionally biased region" description="Basic residues" evidence="1">
    <location>
        <begin position="1"/>
        <end position="13"/>
    </location>
</feature>
<dbReference type="EMBL" id="CAJFDH010000006">
    <property type="protein sequence ID" value="CAD5230676.1"/>
    <property type="molecule type" value="Genomic_DNA"/>
</dbReference>
<reference evidence="2" key="1">
    <citation type="submission" date="2020-09" db="EMBL/GenBank/DDBJ databases">
        <authorList>
            <person name="Kikuchi T."/>
        </authorList>
    </citation>
    <scope>NUCLEOTIDE SEQUENCE</scope>
    <source>
        <strain evidence="2">SH1</strain>
    </source>
</reference>
<dbReference type="AlphaFoldDB" id="A0A811LVB6"/>
<feature type="region of interest" description="Disordered" evidence="1">
    <location>
        <begin position="1"/>
        <end position="106"/>
    </location>
</feature>
<comment type="caution">
    <text evidence="2">The sequence shown here is derived from an EMBL/GenBank/DDBJ whole genome shotgun (WGS) entry which is preliminary data.</text>
</comment>
<evidence type="ECO:0000313" key="3">
    <source>
        <dbReference type="Proteomes" id="UP000614601"/>
    </source>
</evidence>
<name>A0A811LVB6_9BILA</name>